<gene>
    <name evidence="2" type="ORF">MASS_1151</name>
</gene>
<accession>A0AB33A7R8</accession>
<evidence type="ECO:0000313" key="3">
    <source>
        <dbReference type="Proteomes" id="UP000013961"/>
    </source>
</evidence>
<dbReference type="EMBL" id="CP004374">
    <property type="protein sequence ID" value="AGM27753.1"/>
    <property type="molecule type" value="Genomic_DNA"/>
</dbReference>
<dbReference type="AlphaFoldDB" id="A0AB33A7R8"/>
<evidence type="ECO:0000256" key="1">
    <source>
        <dbReference type="SAM" id="MobiDB-lite"/>
    </source>
</evidence>
<name>A0AB33A7R8_9MYCO</name>
<reference evidence="2 3" key="1">
    <citation type="journal article" date="2013" name="Genome Announc.">
        <title>Complete Genome Sequence of Mycobacterium massiliense Clinical Strain Asan 50594, Belonging to the Type II Genotype.</title>
        <authorList>
            <person name="Kim B.J."/>
            <person name="Kim B.R."/>
            <person name="Hong S.H."/>
            <person name="Seok S.H."/>
            <person name="Kook Y.H."/>
            <person name="Kim B.J."/>
        </authorList>
    </citation>
    <scope>NUCLEOTIDE SEQUENCE [LARGE SCALE GENOMIC DNA]</scope>
    <source>
        <strain evidence="2 3">50594</strain>
    </source>
</reference>
<dbReference type="Proteomes" id="UP000013961">
    <property type="component" value="Chromosome"/>
</dbReference>
<evidence type="ECO:0008006" key="4">
    <source>
        <dbReference type="Google" id="ProtNLM"/>
    </source>
</evidence>
<organism evidence="2 3">
    <name type="scientific">Mycobacteroides abscessus subsp. bolletii 50594</name>
    <dbReference type="NCBI Taxonomy" id="1303024"/>
    <lineage>
        <taxon>Bacteria</taxon>
        <taxon>Bacillati</taxon>
        <taxon>Actinomycetota</taxon>
        <taxon>Actinomycetes</taxon>
        <taxon>Mycobacteriales</taxon>
        <taxon>Mycobacteriaceae</taxon>
        <taxon>Mycobacteroides</taxon>
        <taxon>Mycobacteroides abscessus</taxon>
    </lineage>
</organism>
<evidence type="ECO:0000313" key="2">
    <source>
        <dbReference type="EMBL" id="AGM27753.1"/>
    </source>
</evidence>
<protein>
    <recommendedName>
        <fullName evidence="4">Intersectin-EH binding protein Ibp1</fullName>
    </recommendedName>
</protein>
<feature type="region of interest" description="Disordered" evidence="1">
    <location>
        <begin position="70"/>
        <end position="117"/>
    </location>
</feature>
<sequence>MNSLGSGARLHNRAYRRLMMFVLMRRAALLVAVGVTVGTPLALGVSHADPPCAPGAAACALPTAVVPPAGAHEKCSAPKPGEQVCSEPGDAELHSTPTAHIPAPPLTVAPTKGGAAL</sequence>
<dbReference type="KEGG" id="mabb:MASS_1151"/>
<proteinExistence type="predicted"/>